<dbReference type="InterPro" id="IPR020901">
    <property type="entry name" value="Prtase_inh_Kunz-CS"/>
</dbReference>
<protein>
    <recommendedName>
        <fullName evidence="3">BPTI/Kunitz inhibitor domain-containing protein</fullName>
    </recommendedName>
</protein>
<feature type="domain" description="BPTI/Kunitz inhibitor" evidence="3">
    <location>
        <begin position="173"/>
        <end position="223"/>
    </location>
</feature>
<sequence>MFRVGGRQKDYKRVEGRLGWKAADMDKCLIVLLVLVCWTPQGQSADGDKQTPDYCNLSPKDSLDKFECTAYMPQFFYNSTSQECESFIYGGCGGNQNRFGSKKTCLETCHPGPVQEVKPDLSLGPVCVLAFFRESVIFLQSLDLVWHISHVISTTPPLRDMYCRAVQPKSSVCELPPETGPCRAAFHKLFYNAQTQRCEPFIYGGCEGNANRFDSAEECQHLCHPGGSDTQSVGRGPIIVAPKLLPFNDSHLCPGSRDGSCRMNVPRYFYNSTSEECEAFVYGGCEGNGNRFVSRRECHLHCPARDPTSRSRDGARTKIEPMFLRFQCVSFLQRPARVELTYAVITSTTKHRNVKSLFTEAV</sequence>
<dbReference type="InterPro" id="IPR036880">
    <property type="entry name" value="Kunitz_BPTI_sf"/>
</dbReference>
<dbReference type="InterPro" id="IPR050098">
    <property type="entry name" value="TFPI/VKTCI-like"/>
</dbReference>
<dbReference type="PRINTS" id="PR00759">
    <property type="entry name" value="BASICPTASE"/>
</dbReference>
<dbReference type="SMART" id="SM00131">
    <property type="entry name" value="KU"/>
    <property type="match status" value="3"/>
</dbReference>
<dbReference type="InterPro" id="IPR002223">
    <property type="entry name" value="Kunitz_BPTI"/>
</dbReference>
<dbReference type="CDD" id="cd00109">
    <property type="entry name" value="Kunitz-type"/>
    <property type="match status" value="3"/>
</dbReference>
<reference evidence="5" key="1">
    <citation type="submission" date="2024-04" db="EMBL/GenBank/DDBJ databases">
        <title>Salinicola lusitanus LLJ914,a marine bacterium isolated from the Okinawa Trough.</title>
        <authorList>
            <person name="Li J."/>
        </authorList>
    </citation>
    <scope>NUCLEOTIDE SEQUENCE [LARGE SCALE GENOMIC DNA]</scope>
</reference>
<dbReference type="PANTHER" id="PTHR10083:SF374">
    <property type="entry name" value="BPTI_KUNITZ INHIBITOR DOMAIN-CONTAINING PROTEIN"/>
    <property type="match status" value="1"/>
</dbReference>
<evidence type="ECO:0000256" key="2">
    <source>
        <dbReference type="SAM" id="SignalP"/>
    </source>
</evidence>
<dbReference type="PANTHER" id="PTHR10083">
    <property type="entry name" value="KUNITZ-TYPE PROTEASE INHIBITOR-RELATED"/>
    <property type="match status" value="1"/>
</dbReference>
<evidence type="ECO:0000313" key="4">
    <source>
        <dbReference type="EMBL" id="KAK7896238.1"/>
    </source>
</evidence>
<feature type="chain" id="PRO_5043732311" description="BPTI/Kunitz inhibitor domain-containing protein" evidence="2">
    <location>
        <begin position="45"/>
        <end position="362"/>
    </location>
</feature>
<dbReference type="AlphaFoldDB" id="A0AAW0NN98"/>
<dbReference type="SUPFAM" id="SSF57362">
    <property type="entry name" value="BPTI-like"/>
    <property type="match status" value="3"/>
</dbReference>
<dbReference type="FunFam" id="4.10.410.10:FF:000004">
    <property type="entry name" value="Tissue factor pathway inhibitor"/>
    <property type="match status" value="1"/>
</dbReference>
<evidence type="ECO:0000256" key="1">
    <source>
        <dbReference type="ARBA" id="ARBA00023157"/>
    </source>
</evidence>
<dbReference type="EMBL" id="JBBPFD010000015">
    <property type="protein sequence ID" value="KAK7896238.1"/>
    <property type="molecule type" value="Genomic_DNA"/>
</dbReference>
<feature type="signal peptide" evidence="2">
    <location>
        <begin position="1"/>
        <end position="44"/>
    </location>
</feature>
<organism evidence="4 5">
    <name type="scientific">Mugilogobius chulae</name>
    <name type="common">yellowstripe goby</name>
    <dbReference type="NCBI Taxonomy" id="88201"/>
    <lineage>
        <taxon>Eukaryota</taxon>
        <taxon>Metazoa</taxon>
        <taxon>Chordata</taxon>
        <taxon>Craniata</taxon>
        <taxon>Vertebrata</taxon>
        <taxon>Euteleostomi</taxon>
        <taxon>Actinopterygii</taxon>
        <taxon>Neopterygii</taxon>
        <taxon>Teleostei</taxon>
        <taxon>Neoteleostei</taxon>
        <taxon>Acanthomorphata</taxon>
        <taxon>Gobiaria</taxon>
        <taxon>Gobiiformes</taxon>
        <taxon>Gobioidei</taxon>
        <taxon>Gobiidae</taxon>
        <taxon>Gobionellinae</taxon>
        <taxon>Mugilogobius</taxon>
    </lineage>
</organism>
<comment type="caution">
    <text evidence="4">The sequence shown here is derived from an EMBL/GenBank/DDBJ whole genome shotgun (WGS) entry which is preliminary data.</text>
</comment>
<dbReference type="Pfam" id="PF00014">
    <property type="entry name" value="Kunitz_BPTI"/>
    <property type="match status" value="3"/>
</dbReference>
<dbReference type="Gene3D" id="4.10.410.10">
    <property type="entry name" value="Pancreatic trypsin inhibitor Kunitz domain"/>
    <property type="match status" value="3"/>
</dbReference>
<dbReference type="PROSITE" id="PS00280">
    <property type="entry name" value="BPTI_KUNITZ_1"/>
    <property type="match status" value="3"/>
</dbReference>
<feature type="domain" description="BPTI/Kunitz inhibitor" evidence="3">
    <location>
        <begin position="55"/>
        <end position="109"/>
    </location>
</feature>
<accession>A0AAW0NN98</accession>
<dbReference type="FunFam" id="4.10.410.10:FF:000020">
    <property type="entry name" value="Collagen, type VI, alpha 3"/>
    <property type="match status" value="1"/>
</dbReference>
<dbReference type="GO" id="GO:0004867">
    <property type="term" value="F:serine-type endopeptidase inhibitor activity"/>
    <property type="evidence" value="ECO:0007669"/>
    <property type="project" value="InterPro"/>
</dbReference>
<keyword evidence="1" id="KW-1015">Disulfide bond</keyword>
<gene>
    <name evidence="4" type="ORF">WMY93_021563</name>
</gene>
<evidence type="ECO:0000259" key="3">
    <source>
        <dbReference type="PROSITE" id="PS50279"/>
    </source>
</evidence>
<feature type="domain" description="BPTI/Kunitz inhibitor" evidence="3">
    <location>
        <begin position="259"/>
        <end position="302"/>
    </location>
</feature>
<keyword evidence="5" id="KW-1185">Reference proteome</keyword>
<name>A0AAW0NN98_9GOBI</name>
<proteinExistence type="predicted"/>
<keyword evidence="2" id="KW-0732">Signal</keyword>
<dbReference type="PROSITE" id="PS50279">
    <property type="entry name" value="BPTI_KUNITZ_2"/>
    <property type="match status" value="3"/>
</dbReference>
<dbReference type="GO" id="GO:0005615">
    <property type="term" value="C:extracellular space"/>
    <property type="evidence" value="ECO:0007669"/>
    <property type="project" value="TreeGrafter"/>
</dbReference>
<evidence type="ECO:0000313" key="5">
    <source>
        <dbReference type="Proteomes" id="UP001460270"/>
    </source>
</evidence>
<dbReference type="Proteomes" id="UP001460270">
    <property type="component" value="Unassembled WGS sequence"/>
</dbReference>